<dbReference type="Pfam" id="PF02643">
    <property type="entry name" value="DUF192"/>
    <property type="match status" value="1"/>
</dbReference>
<gene>
    <name evidence="1" type="ORF">UFOPK3522_00410</name>
</gene>
<dbReference type="Gene3D" id="2.60.120.1140">
    <property type="entry name" value="Protein of unknown function DUF192"/>
    <property type="match status" value="1"/>
</dbReference>
<proteinExistence type="predicted"/>
<protein>
    <submittedName>
        <fullName evidence="1">Unannotated protein</fullName>
    </submittedName>
</protein>
<dbReference type="AlphaFoldDB" id="A0A6J5ZBQ3"/>
<dbReference type="InterPro" id="IPR003795">
    <property type="entry name" value="DUF192"/>
</dbReference>
<sequence>MRFPLDLLWLDQQGRAIRVDHDVPPRRVRSCRQARSVIEVTAGEGQDLVESGYTAPR</sequence>
<dbReference type="EMBL" id="CAESAO010000021">
    <property type="protein sequence ID" value="CAB4338848.1"/>
    <property type="molecule type" value="Genomic_DNA"/>
</dbReference>
<organism evidence="1">
    <name type="scientific">freshwater metagenome</name>
    <dbReference type="NCBI Taxonomy" id="449393"/>
    <lineage>
        <taxon>unclassified sequences</taxon>
        <taxon>metagenomes</taxon>
        <taxon>ecological metagenomes</taxon>
    </lineage>
</organism>
<dbReference type="InterPro" id="IPR038695">
    <property type="entry name" value="Saro_0823-like_sf"/>
</dbReference>
<reference evidence="1" key="1">
    <citation type="submission" date="2020-05" db="EMBL/GenBank/DDBJ databases">
        <authorList>
            <person name="Chiriac C."/>
            <person name="Salcher M."/>
            <person name="Ghai R."/>
            <person name="Kavagutti S V."/>
        </authorList>
    </citation>
    <scope>NUCLEOTIDE SEQUENCE</scope>
</reference>
<name>A0A6J5ZBQ3_9ZZZZ</name>
<accession>A0A6J5ZBQ3</accession>
<evidence type="ECO:0000313" key="1">
    <source>
        <dbReference type="EMBL" id="CAB4338848.1"/>
    </source>
</evidence>